<dbReference type="InterPro" id="IPR036388">
    <property type="entry name" value="WH-like_DNA-bd_sf"/>
</dbReference>
<dbReference type="Proteomes" id="UP001596989">
    <property type="component" value="Unassembled WGS sequence"/>
</dbReference>
<evidence type="ECO:0000313" key="4">
    <source>
        <dbReference type="EMBL" id="MFD0957836.1"/>
    </source>
</evidence>
<dbReference type="SUPFAM" id="SSF88659">
    <property type="entry name" value="Sigma3 and sigma4 domains of RNA polymerase sigma factors"/>
    <property type="match status" value="1"/>
</dbReference>
<dbReference type="NCBIfam" id="TIGR02937">
    <property type="entry name" value="sigma70-ECF"/>
    <property type="match status" value="1"/>
</dbReference>
<name>A0ABW3HK02_9BACL</name>
<dbReference type="InterPro" id="IPR013325">
    <property type="entry name" value="RNA_pol_sigma_r2"/>
</dbReference>
<evidence type="ECO:0000259" key="2">
    <source>
        <dbReference type="Pfam" id="PF04542"/>
    </source>
</evidence>
<protein>
    <submittedName>
        <fullName evidence="4">RNA polymerase sigma factor SigJ</fullName>
    </submittedName>
</protein>
<dbReference type="InterPro" id="IPR032710">
    <property type="entry name" value="NTF2-like_dom_sf"/>
</dbReference>
<dbReference type="PANTHER" id="PTHR30173:SF36">
    <property type="entry name" value="ECF RNA POLYMERASE SIGMA FACTOR SIGJ"/>
    <property type="match status" value="1"/>
</dbReference>
<dbReference type="InterPro" id="IPR007627">
    <property type="entry name" value="RNA_pol_sigma70_r2"/>
</dbReference>
<evidence type="ECO:0000313" key="5">
    <source>
        <dbReference type="Proteomes" id="UP001596989"/>
    </source>
</evidence>
<dbReference type="InterPro" id="IPR014284">
    <property type="entry name" value="RNA_pol_sigma-70_dom"/>
</dbReference>
<evidence type="ECO:0000259" key="3">
    <source>
        <dbReference type="Pfam" id="PF08281"/>
    </source>
</evidence>
<reference evidence="5" key="1">
    <citation type="journal article" date="2019" name="Int. J. Syst. Evol. Microbiol.">
        <title>The Global Catalogue of Microorganisms (GCM) 10K type strain sequencing project: providing services to taxonomists for standard genome sequencing and annotation.</title>
        <authorList>
            <consortium name="The Broad Institute Genomics Platform"/>
            <consortium name="The Broad Institute Genome Sequencing Center for Infectious Disease"/>
            <person name="Wu L."/>
            <person name="Ma J."/>
        </authorList>
    </citation>
    <scope>NUCLEOTIDE SEQUENCE [LARGE SCALE GENOMIC DNA]</scope>
    <source>
        <strain evidence="5">CCUG 59129</strain>
    </source>
</reference>
<dbReference type="InterPro" id="IPR013324">
    <property type="entry name" value="RNA_pol_sigma_r3/r4-like"/>
</dbReference>
<sequence length="297" mass="33330">MDISPIYRQYYALLLRHAYKMLGSYNDAEDMVQEVFARYDRLEEQDVRHEKAYLVRMVTNRCLNFIKSARKKREVYTGIWLPEPLVTAYSSSQEPGHRLERQEETTYAMLIMLQELSGMERAVFLLKETLGYSYPDIAEATGKSEANCRKIFSRAKAKLAECRREPVLRAPNADAIVKAFMHASETGNKEALLELLASDVVVKSDGGGKVRTAIFPILGKERVAALMCGIVPRGFLADGHMLVLVNGSPGVVIVKDGAAVTVLSFHLTADSRRIESIYMIKNPDKLQHVTIPDAMLS</sequence>
<dbReference type="PANTHER" id="PTHR30173">
    <property type="entry name" value="SIGMA 19 FACTOR"/>
    <property type="match status" value="1"/>
</dbReference>
<organism evidence="4 5">
    <name type="scientific">Paenibacillus chungangensis</name>
    <dbReference type="NCBI Taxonomy" id="696535"/>
    <lineage>
        <taxon>Bacteria</taxon>
        <taxon>Bacillati</taxon>
        <taxon>Bacillota</taxon>
        <taxon>Bacilli</taxon>
        <taxon>Bacillales</taxon>
        <taxon>Paenibacillaceae</taxon>
        <taxon>Paenibacillus</taxon>
    </lineage>
</organism>
<dbReference type="Pfam" id="PF08281">
    <property type="entry name" value="Sigma70_r4_2"/>
    <property type="match status" value="1"/>
</dbReference>
<dbReference type="Pfam" id="PF04542">
    <property type="entry name" value="Sigma70_r2"/>
    <property type="match status" value="1"/>
</dbReference>
<dbReference type="Gene3D" id="3.10.450.50">
    <property type="match status" value="1"/>
</dbReference>
<gene>
    <name evidence="4" type="primary">sigJ</name>
    <name evidence="4" type="ORF">ACFQ2I_00320</name>
</gene>
<dbReference type="EMBL" id="JBHTJZ010000002">
    <property type="protein sequence ID" value="MFD0957836.1"/>
    <property type="molecule type" value="Genomic_DNA"/>
</dbReference>
<dbReference type="SUPFAM" id="SSF54427">
    <property type="entry name" value="NTF2-like"/>
    <property type="match status" value="1"/>
</dbReference>
<dbReference type="InterPro" id="IPR052704">
    <property type="entry name" value="ECF_Sigma-70_Domain"/>
</dbReference>
<dbReference type="Gene3D" id="1.10.10.10">
    <property type="entry name" value="Winged helix-like DNA-binding domain superfamily/Winged helix DNA-binding domain"/>
    <property type="match status" value="1"/>
</dbReference>
<comment type="subunit">
    <text evidence="1">Interacts transiently with the RNA polymerase catalytic core formed by RpoA, RpoB, RpoC and RpoZ (2 alpha, 1 beta, 1 beta' and 1 omega subunit) to form the RNA polymerase holoenzyme that can initiate transcription.</text>
</comment>
<proteinExistence type="predicted"/>
<feature type="domain" description="RNA polymerase sigma-70 region 2" evidence="2">
    <location>
        <begin position="6"/>
        <end position="71"/>
    </location>
</feature>
<dbReference type="InterPro" id="IPR013249">
    <property type="entry name" value="RNA_pol_sigma70_r4_t2"/>
</dbReference>
<dbReference type="SUPFAM" id="SSF88946">
    <property type="entry name" value="Sigma2 domain of RNA polymerase sigma factors"/>
    <property type="match status" value="1"/>
</dbReference>
<dbReference type="RefSeq" id="WP_377561440.1">
    <property type="nucleotide sequence ID" value="NZ_JBHTJZ010000002.1"/>
</dbReference>
<evidence type="ECO:0000256" key="1">
    <source>
        <dbReference type="ARBA" id="ARBA00011344"/>
    </source>
</evidence>
<feature type="domain" description="RNA polymerase sigma factor 70 region 4 type 2" evidence="3">
    <location>
        <begin position="112"/>
        <end position="159"/>
    </location>
</feature>
<accession>A0ABW3HK02</accession>
<keyword evidence="5" id="KW-1185">Reference proteome</keyword>
<comment type="caution">
    <text evidence="4">The sequence shown here is derived from an EMBL/GenBank/DDBJ whole genome shotgun (WGS) entry which is preliminary data.</text>
</comment>
<dbReference type="NCBIfam" id="NF007214">
    <property type="entry name" value="PRK09636.1"/>
    <property type="match status" value="1"/>
</dbReference>
<dbReference type="Gene3D" id="1.10.1740.10">
    <property type="match status" value="1"/>
</dbReference>